<proteinExistence type="predicted"/>
<accession>A0A0G1HG15</accession>
<dbReference type="STRING" id="1618404.UW35_C0030G0003"/>
<dbReference type="Proteomes" id="UP000033861">
    <property type="component" value="Unassembled WGS sequence"/>
</dbReference>
<evidence type="ECO:0000313" key="2">
    <source>
        <dbReference type="Proteomes" id="UP000033861"/>
    </source>
</evidence>
<protein>
    <submittedName>
        <fullName evidence="1">Uncharacterized protein</fullName>
    </submittedName>
</protein>
<gene>
    <name evidence="1" type="ORF">UW35_C0030G0003</name>
</gene>
<name>A0A0G1HG15_9BACT</name>
<dbReference type="AlphaFoldDB" id="A0A0G1HG15"/>
<organism evidence="1 2">
    <name type="scientific">Candidatus Collierbacteria bacterium GW2011_GWF2_44_15</name>
    <dbReference type="NCBI Taxonomy" id="1618404"/>
    <lineage>
        <taxon>Bacteria</taxon>
        <taxon>Candidatus Collieribacteriota</taxon>
    </lineage>
</organism>
<evidence type="ECO:0000313" key="1">
    <source>
        <dbReference type="EMBL" id="KKT45825.1"/>
    </source>
</evidence>
<sequence length="63" mass="7668">MYTKVTLQDIQKYLTYLQSKIVTTNMEYSFKIKKQDINFFKYKNKRYRYPPGGYILISTGKIR</sequence>
<reference evidence="1 2" key="1">
    <citation type="journal article" date="2015" name="Nature">
        <title>rRNA introns, odd ribosomes, and small enigmatic genomes across a large radiation of phyla.</title>
        <authorList>
            <person name="Brown C.T."/>
            <person name="Hug L.A."/>
            <person name="Thomas B.C."/>
            <person name="Sharon I."/>
            <person name="Castelle C.J."/>
            <person name="Singh A."/>
            <person name="Wilkins M.J."/>
            <person name="Williams K.H."/>
            <person name="Banfield J.F."/>
        </authorList>
    </citation>
    <scope>NUCLEOTIDE SEQUENCE [LARGE SCALE GENOMIC DNA]</scope>
</reference>
<comment type="caution">
    <text evidence="1">The sequence shown here is derived from an EMBL/GenBank/DDBJ whole genome shotgun (WGS) entry which is preliminary data.</text>
</comment>
<dbReference type="EMBL" id="LCHZ01000030">
    <property type="protein sequence ID" value="KKT45825.1"/>
    <property type="molecule type" value="Genomic_DNA"/>
</dbReference>